<name>A0A7J7HNF2_CAMSI</name>
<evidence type="ECO:0000256" key="2">
    <source>
        <dbReference type="SAM" id="Phobius"/>
    </source>
</evidence>
<keyword evidence="2" id="KW-0472">Membrane</keyword>
<dbReference type="InterPro" id="IPR001128">
    <property type="entry name" value="Cyt_P450"/>
</dbReference>
<evidence type="ECO:0008006" key="5">
    <source>
        <dbReference type="Google" id="ProtNLM"/>
    </source>
</evidence>
<keyword evidence="2" id="KW-0812">Transmembrane</keyword>
<dbReference type="Proteomes" id="UP000593564">
    <property type="component" value="Unassembled WGS sequence"/>
</dbReference>
<dbReference type="SUPFAM" id="SSF48264">
    <property type="entry name" value="Cytochrome P450"/>
    <property type="match status" value="1"/>
</dbReference>
<accession>A0A7J7HNF2</accession>
<evidence type="ECO:0000313" key="4">
    <source>
        <dbReference type="Proteomes" id="UP000593564"/>
    </source>
</evidence>
<keyword evidence="1" id="KW-0560">Oxidoreductase</keyword>
<gene>
    <name evidence="3" type="ORF">HYC85_007249</name>
</gene>
<dbReference type="GO" id="GO:0020037">
    <property type="term" value="F:heme binding"/>
    <property type="evidence" value="ECO:0007669"/>
    <property type="project" value="InterPro"/>
</dbReference>
<evidence type="ECO:0000256" key="1">
    <source>
        <dbReference type="ARBA" id="ARBA00023002"/>
    </source>
</evidence>
<dbReference type="PRINTS" id="PR00385">
    <property type="entry name" value="P450"/>
</dbReference>
<dbReference type="PANTHER" id="PTHR47951">
    <property type="entry name" value="OS08G0547900 PROTEIN"/>
    <property type="match status" value="1"/>
</dbReference>
<keyword evidence="2" id="KW-1133">Transmembrane helix</keyword>
<keyword evidence="4" id="KW-1185">Reference proteome</keyword>
<dbReference type="Gene3D" id="1.10.630.10">
    <property type="entry name" value="Cytochrome P450"/>
    <property type="match status" value="1"/>
</dbReference>
<evidence type="ECO:0000313" key="3">
    <source>
        <dbReference type="EMBL" id="KAF5954393.1"/>
    </source>
</evidence>
<proteinExistence type="predicted"/>
<dbReference type="InterPro" id="IPR036396">
    <property type="entry name" value="Cyt_P450_sf"/>
</dbReference>
<dbReference type="PANTHER" id="PTHR47951:SF3">
    <property type="entry name" value="CYTOCHROME P450, FAMILY 706, SUBFAMILY A, POLYPEPTIDE 4"/>
    <property type="match status" value="1"/>
</dbReference>
<dbReference type="GO" id="GO:0004497">
    <property type="term" value="F:monooxygenase activity"/>
    <property type="evidence" value="ECO:0007669"/>
    <property type="project" value="InterPro"/>
</dbReference>
<dbReference type="GO" id="GO:0016705">
    <property type="term" value="F:oxidoreductase activity, acting on paired donors, with incorporation or reduction of molecular oxygen"/>
    <property type="evidence" value="ECO:0007669"/>
    <property type="project" value="InterPro"/>
</dbReference>
<dbReference type="InterPro" id="IPR002401">
    <property type="entry name" value="Cyt_P450_E_grp-I"/>
</dbReference>
<dbReference type="PRINTS" id="PR00463">
    <property type="entry name" value="EP450I"/>
</dbReference>
<dbReference type="Pfam" id="PF00067">
    <property type="entry name" value="p450"/>
    <property type="match status" value="1"/>
</dbReference>
<reference evidence="4" key="1">
    <citation type="journal article" date="2020" name="Nat. Commun.">
        <title>Genome assembly of wild tea tree DASZ reveals pedigree and selection history of tea varieties.</title>
        <authorList>
            <person name="Zhang W."/>
            <person name="Zhang Y."/>
            <person name="Qiu H."/>
            <person name="Guo Y."/>
            <person name="Wan H."/>
            <person name="Zhang X."/>
            <person name="Scossa F."/>
            <person name="Alseekh S."/>
            <person name="Zhang Q."/>
            <person name="Wang P."/>
            <person name="Xu L."/>
            <person name="Schmidt M.H."/>
            <person name="Jia X."/>
            <person name="Li D."/>
            <person name="Zhu A."/>
            <person name="Guo F."/>
            <person name="Chen W."/>
            <person name="Ni D."/>
            <person name="Usadel B."/>
            <person name="Fernie A.R."/>
            <person name="Wen W."/>
        </authorList>
    </citation>
    <scope>NUCLEOTIDE SEQUENCE [LARGE SCALE GENOMIC DNA]</scope>
    <source>
        <strain evidence="4">cv. G240</strain>
    </source>
</reference>
<organism evidence="3 4">
    <name type="scientific">Camellia sinensis</name>
    <name type="common">Tea plant</name>
    <name type="synonym">Thea sinensis</name>
    <dbReference type="NCBI Taxonomy" id="4442"/>
    <lineage>
        <taxon>Eukaryota</taxon>
        <taxon>Viridiplantae</taxon>
        <taxon>Streptophyta</taxon>
        <taxon>Embryophyta</taxon>
        <taxon>Tracheophyta</taxon>
        <taxon>Spermatophyta</taxon>
        <taxon>Magnoliopsida</taxon>
        <taxon>eudicotyledons</taxon>
        <taxon>Gunneridae</taxon>
        <taxon>Pentapetalae</taxon>
        <taxon>asterids</taxon>
        <taxon>Ericales</taxon>
        <taxon>Theaceae</taxon>
        <taxon>Camellia</taxon>
    </lineage>
</organism>
<comment type="caution">
    <text evidence="3">The sequence shown here is derived from an EMBL/GenBank/DDBJ whole genome shotgun (WGS) entry which is preliminary data.</text>
</comment>
<dbReference type="EMBL" id="JACBKZ010000003">
    <property type="protein sequence ID" value="KAF5954393.1"/>
    <property type="molecule type" value="Genomic_DNA"/>
</dbReference>
<dbReference type="GO" id="GO:0005506">
    <property type="term" value="F:iron ion binding"/>
    <property type="evidence" value="ECO:0007669"/>
    <property type="project" value="InterPro"/>
</dbReference>
<feature type="transmembrane region" description="Helical" evidence="2">
    <location>
        <begin position="28"/>
        <end position="47"/>
    </location>
</feature>
<reference evidence="3 4" key="2">
    <citation type="submission" date="2020-07" db="EMBL/GenBank/DDBJ databases">
        <title>Genome assembly of wild tea tree DASZ reveals pedigree and selection history of tea varieties.</title>
        <authorList>
            <person name="Zhang W."/>
        </authorList>
    </citation>
    <scope>NUCLEOTIDE SEQUENCE [LARGE SCALE GENOMIC DNA]</scope>
    <source>
        <strain evidence="4">cv. G240</strain>
        <tissue evidence="3">Leaf</tissue>
    </source>
</reference>
<dbReference type="AlphaFoldDB" id="A0A7J7HNF2"/>
<protein>
    <recommendedName>
        <fullName evidence="5">Cytochrome P450</fullName>
    </recommendedName>
</protein>
<sequence>MFLTTYFFNKLCTLFYGAWSWWWDTNNILFPFTLIVLAITWYVWIFTNSSKKNQPPLPPGPRGLPVVGILPFLDPELHSCFESLSRTYGPIMRLPMGTKVGIVVSSPFAAREMLRDHDITFANRDVPELASAAVAKGDSDIVFSPHGPEWQMLRKVCVREVLGSATLDSVYYLRRREIRNTGRVSNSRGSVNVSDCFKCNNKHVVGGQERASIGADIQVVVVDSMELLAKPNLSDFFPGLAQFDLQGLKKQLLGIVMRFNRIFDAITDQGPRLEGGRQNKDFLQVLLQLKNEGDAKTPLTMTHLKVLFMDMVLGGTETTSNAIEFAMAEMMNKPEVMKKAQEELETVVGKDSIVEESHINKLPYLQAILKEVLRLHPVLPLMVPHCPSQTCIIGGYTIPKGARVFINGPFNLGKPVGVSSIEVFGWKMGVQRS</sequence>